<sequence>MVLVLGVSAGASGARAILAHSDQAHQDPIDQCVQVRRPGADVGEPVCRSIRAMETAARQRGELITAAAVSYRTEAQADAIRDAIDASRLAPVRLVWEPVAQLRYLRFTGRLPKSGTVILYDLGSSGLTLTLSDCETGVALRSRRSAILGGDECDGMLQRRLAHASIAADLATSRRYKEELTAQRVVTAEDAATGNRIVLTRTDLADMETAGIHHSASFIRQLVDETGSKPEAIVLLGGCARSPFIQNWLERSLNIPVITEEQPESVSARGALLLAGDRPARVVRAARAIGSAAPVAKPTSRRKLLAALAVTGVLAGTAAGLILTNQDSNDPSTGETTPTPVEVAGIPSTSFP</sequence>
<comment type="caution">
    <text evidence="5">The sequence shown here is derived from an EMBL/GenBank/DDBJ whole genome shotgun (WGS) entry which is preliminary data.</text>
</comment>
<dbReference type="GO" id="GO:0140662">
    <property type="term" value="F:ATP-dependent protein folding chaperone"/>
    <property type="evidence" value="ECO:0007669"/>
    <property type="project" value="InterPro"/>
</dbReference>
<protein>
    <submittedName>
        <fullName evidence="5">Hsp70 family protein</fullName>
    </submittedName>
</protein>
<keyword evidence="6" id="KW-1185">Reference proteome</keyword>
<dbReference type="Pfam" id="PF00012">
    <property type="entry name" value="HSP70"/>
    <property type="match status" value="1"/>
</dbReference>
<evidence type="ECO:0000256" key="3">
    <source>
        <dbReference type="ARBA" id="ARBA00023186"/>
    </source>
</evidence>
<dbReference type="PANTHER" id="PTHR42749:SF1">
    <property type="entry name" value="CELL SHAPE-DETERMINING PROTEIN MREB"/>
    <property type="match status" value="1"/>
</dbReference>
<dbReference type="RefSeq" id="WP_149430468.1">
    <property type="nucleotide sequence ID" value="NZ_VLNY01000005.1"/>
</dbReference>
<dbReference type="Gene3D" id="3.30.420.40">
    <property type="match status" value="2"/>
</dbReference>
<dbReference type="InterPro" id="IPR013126">
    <property type="entry name" value="Hsp_70_fam"/>
</dbReference>
<proteinExistence type="predicted"/>
<dbReference type="Gene3D" id="3.90.640.10">
    <property type="entry name" value="Actin, Chain A, domain 4"/>
    <property type="match status" value="1"/>
</dbReference>
<gene>
    <name evidence="5" type="ORF">FOY51_11900</name>
</gene>
<name>A0A5A7SDW6_9NOCA</name>
<keyword evidence="3" id="KW-0143">Chaperone</keyword>
<dbReference type="OrthoDB" id="4569012at2"/>
<accession>A0A5A7SDW6</accession>
<evidence type="ECO:0000256" key="2">
    <source>
        <dbReference type="ARBA" id="ARBA00022840"/>
    </source>
</evidence>
<dbReference type="SUPFAM" id="SSF53067">
    <property type="entry name" value="Actin-like ATPase domain"/>
    <property type="match status" value="1"/>
</dbReference>
<dbReference type="InterPro" id="IPR043129">
    <property type="entry name" value="ATPase_NBD"/>
</dbReference>
<reference evidence="5 6" key="1">
    <citation type="submission" date="2019-07" db="EMBL/GenBank/DDBJ databases">
        <title>Rhodococcus cavernicolus sp. nov., isolated from a cave.</title>
        <authorList>
            <person name="Lee S.D."/>
        </authorList>
    </citation>
    <scope>NUCLEOTIDE SEQUENCE [LARGE SCALE GENOMIC DNA]</scope>
    <source>
        <strain evidence="5 6">C1-24</strain>
    </source>
</reference>
<evidence type="ECO:0000313" key="6">
    <source>
        <dbReference type="Proteomes" id="UP000322244"/>
    </source>
</evidence>
<dbReference type="AlphaFoldDB" id="A0A5A7SDW6"/>
<evidence type="ECO:0000256" key="1">
    <source>
        <dbReference type="ARBA" id="ARBA00022741"/>
    </source>
</evidence>
<feature type="compositionally biased region" description="Polar residues" evidence="4">
    <location>
        <begin position="325"/>
        <end position="339"/>
    </location>
</feature>
<dbReference type="PANTHER" id="PTHR42749">
    <property type="entry name" value="CELL SHAPE-DETERMINING PROTEIN MREB"/>
    <property type="match status" value="1"/>
</dbReference>
<dbReference type="EMBL" id="VLNY01000005">
    <property type="protein sequence ID" value="KAA0022411.1"/>
    <property type="molecule type" value="Genomic_DNA"/>
</dbReference>
<feature type="region of interest" description="Disordered" evidence="4">
    <location>
        <begin position="324"/>
        <end position="352"/>
    </location>
</feature>
<dbReference type="Proteomes" id="UP000322244">
    <property type="component" value="Unassembled WGS sequence"/>
</dbReference>
<dbReference type="GO" id="GO:0005524">
    <property type="term" value="F:ATP binding"/>
    <property type="evidence" value="ECO:0007669"/>
    <property type="project" value="UniProtKB-KW"/>
</dbReference>
<keyword evidence="2" id="KW-0067">ATP-binding</keyword>
<keyword evidence="1" id="KW-0547">Nucleotide-binding</keyword>
<organism evidence="5 6">
    <name type="scientific">Antrihabitans cavernicola</name>
    <dbReference type="NCBI Taxonomy" id="2495913"/>
    <lineage>
        <taxon>Bacteria</taxon>
        <taxon>Bacillati</taxon>
        <taxon>Actinomycetota</taxon>
        <taxon>Actinomycetes</taxon>
        <taxon>Mycobacteriales</taxon>
        <taxon>Nocardiaceae</taxon>
        <taxon>Antrihabitans</taxon>
    </lineage>
</organism>
<evidence type="ECO:0000256" key="4">
    <source>
        <dbReference type="SAM" id="MobiDB-lite"/>
    </source>
</evidence>
<evidence type="ECO:0000313" key="5">
    <source>
        <dbReference type="EMBL" id="KAA0022411.1"/>
    </source>
</evidence>